<organism evidence="4 5">
    <name type="scientific">Faucicola atlantae</name>
    <dbReference type="NCBI Taxonomy" id="34059"/>
    <lineage>
        <taxon>Bacteria</taxon>
        <taxon>Pseudomonadati</taxon>
        <taxon>Pseudomonadota</taxon>
        <taxon>Gammaproteobacteria</taxon>
        <taxon>Moraxellales</taxon>
        <taxon>Moraxellaceae</taxon>
        <taxon>Faucicola</taxon>
    </lineage>
</organism>
<dbReference type="AlphaFoldDB" id="A0A378QL59"/>
<proteinExistence type="predicted"/>
<dbReference type="InterPro" id="IPR047156">
    <property type="entry name" value="Teg/CotR/CapV-like"/>
</dbReference>
<keyword evidence="2" id="KW-0378">Hydrolase</keyword>
<evidence type="ECO:0000256" key="1">
    <source>
        <dbReference type="ARBA" id="ARBA00023098"/>
    </source>
</evidence>
<dbReference type="InterPro" id="IPR002641">
    <property type="entry name" value="PNPLA_dom"/>
</dbReference>
<evidence type="ECO:0000259" key="3">
    <source>
        <dbReference type="PROSITE" id="PS51635"/>
    </source>
</evidence>
<evidence type="ECO:0000256" key="2">
    <source>
        <dbReference type="PROSITE-ProRule" id="PRU01161"/>
    </source>
</evidence>
<dbReference type="InterPro" id="IPR016035">
    <property type="entry name" value="Acyl_Trfase/lysoPLipase"/>
</dbReference>
<sequence>MNNRFNILSLPGGGFRGLYTAQIMADFEDQFGKPIGQSFDLIAGTSIGGILALAAAYEVPMSTVVDLFQDHGKKIFEKQRLNFLGIRKASYSNEHLKSQLIEFFGDSKIGNLKHNVIIPAINFSAGKPVVFKTPHYESFVRDHKYRIVDVALATSAAPTFFPKYNFDNSNFVDGGLFANNPGMLAIHEAQHFFNVSKDDIYLLNIGTLSSNLSDVVKKGQKGGMLDWANGFALHKAPKNIIELTLSTQQEMLTHMTRHVLGSRYFSIDANLSKSSSDYIGLDRCDDKAISVLISNAKQCSKEALGNANIRELLSHTAPIPSWIKKI</sequence>
<feature type="short sequence motif" description="GXGXXG" evidence="2">
    <location>
        <begin position="12"/>
        <end position="17"/>
    </location>
</feature>
<feature type="active site" description="Proton acceptor" evidence="2">
    <location>
        <position position="173"/>
    </location>
</feature>
<evidence type="ECO:0000313" key="4">
    <source>
        <dbReference type="EMBL" id="STZ01629.1"/>
    </source>
</evidence>
<dbReference type="Proteomes" id="UP000255193">
    <property type="component" value="Unassembled WGS sequence"/>
</dbReference>
<reference evidence="4 5" key="1">
    <citation type="submission" date="2018-06" db="EMBL/GenBank/DDBJ databases">
        <authorList>
            <consortium name="Pathogen Informatics"/>
            <person name="Doyle S."/>
        </authorList>
    </citation>
    <scope>NUCLEOTIDE SEQUENCE [LARGE SCALE GENOMIC DNA]</scope>
    <source>
        <strain evidence="4 5">NCTC11091</strain>
    </source>
</reference>
<feature type="short sequence motif" description="DGA/G" evidence="2">
    <location>
        <begin position="173"/>
        <end position="175"/>
    </location>
</feature>
<dbReference type="Pfam" id="PF01734">
    <property type="entry name" value="Patatin"/>
    <property type="match status" value="1"/>
</dbReference>
<dbReference type="SUPFAM" id="SSF52151">
    <property type="entry name" value="FabD/lysophospholipase-like"/>
    <property type="match status" value="1"/>
</dbReference>
<dbReference type="GO" id="GO:0016042">
    <property type="term" value="P:lipid catabolic process"/>
    <property type="evidence" value="ECO:0007669"/>
    <property type="project" value="UniProtKB-UniRule"/>
</dbReference>
<protein>
    <submittedName>
        <fullName evidence="4">Patatin</fullName>
    </submittedName>
</protein>
<keyword evidence="2" id="KW-0442">Lipid degradation</keyword>
<name>A0A378QL59_9GAMM</name>
<dbReference type="CDD" id="cd07199">
    <property type="entry name" value="Pat17_PNPLA8_PNPLA9_like"/>
    <property type="match status" value="1"/>
</dbReference>
<keyword evidence="1 2" id="KW-0443">Lipid metabolism</keyword>
<dbReference type="PANTHER" id="PTHR24138:SF12">
    <property type="entry name" value="PATATIN FAMILY PROTEIN"/>
    <property type="match status" value="1"/>
</dbReference>
<feature type="active site" description="Nucleophile" evidence="2">
    <location>
        <position position="46"/>
    </location>
</feature>
<dbReference type="RefSeq" id="WP_067059562.1">
    <property type="nucleotide sequence ID" value="NZ_MXAO01000035.1"/>
</dbReference>
<dbReference type="Gene3D" id="3.40.1090.10">
    <property type="entry name" value="Cytosolic phospholipase A2 catalytic domain"/>
    <property type="match status" value="1"/>
</dbReference>
<accession>A0A378QL59</accession>
<dbReference type="EMBL" id="UGQA01000005">
    <property type="protein sequence ID" value="STZ01629.1"/>
    <property type="molecule type" value="Genomic_DNA"/>
</dbReference>
<gene>
    <name evidence="4" type="ORF">NCTC11091_02101</name>
</gene>
<feature type="domain" description="PNPLA" evidence="3">
    <location>
        <begin position="8"/>
        <end position="186"/>
    </location>
</feature>
<dbReference type="NCBIfam" id="NF041079">
    <property type="entry name" value="CBASS_lipase"/>
    <property type="match status" value="1"/>
</dbReference>
<feature type="short sequence motif" description="GXSXG" evidence="2">
    <location>
        <begin position="44"/>
        <end position="48"/>
    </location>
</feature>
<dbReference type="GO" id="GO:0016787">
    <property type="term" value="F:hydrolase activity"/>
    <property type="evidence" value="ECO:0007669"/>
    <property type="project" value="UniProtKB-UniRule"/>
</dbReference>
<evidence type="ECO:0000313" key="5">
    <source>
        <dbReference type="Proteomes" id="UP000255193"/>
    </source>
</evidence>
<dbReference type="PROSITE" id="PS51635">
    <property type="entry name" value="PNPLA"/>
    <property type="match status" value="1"/>
</dbReference>
<dbReference type="PANTHER" id="PTHR24138">
    <property type="entry name" value="INTRACELLLAR PHOSPHOLIPASE A FAMILY"/>
    <property type="match status" value="1"/>
</dbReference>